<evidence type="ECO:0000256" key="1">
    <source>
        <dbReference type="SAM" id="MobiDB-lite"/>
    </source>
</evidence>
<comment type="caution">
    <text evidence="3">The sequence shown here is derived from an EMBL/GenBank/DDBJ whole genome shotgun (WGS) entry which is preliminary data.</text>
</comment>
<name>A0A919N6S2_9ACTN</name>
<proteinExistence type="predicted"/>
<feature type="compositionally biased region" description="Low complexity" evidence="1">
    <location>
        <begin position="25"/>
        <end position="57"/>
    </location>
</feature>
<feature type="chain" id="PRO_5039343034" description="Fibronectin type-III domain-containing protein" evidence="2">
    <location>
        <begin position="23"/>
        <end position="182"/>
    </location>
</feature>
<dbReference type="EMBL" id="BOMW01000026">
    <property type="protein sequence ID" value="GIF05385.1"/>
    <property type="molecule type" value="Genomic_DNA"/>
</dbReference>
<evidence type="ECO:0000313" key="4">
    <source>
        <dbReference type="Proteomes" id="UP000629619"/>
    </source>
</evidence>
<feature type="region of interest" description="Disordered" evidence="1">
    <location>
        <begin position="22"/>
        <end position="73"/>
    </location>
</feature>
<gene>
    <name evidence="3" type="ORF">Asi03nite_29230</name>
</gene>
<dbReference type="AlphaFoldDB" id="A0A919N6S2"/>
<reference evidence="3" key="1">
    <citation type="submission" date="2021-01" db="EMBL/GenBank/DDBJ databases">
        <title>Whole genome shotgun sequence of Actinoplanes siamensis NBRC 109076.</title>
        <authorList>
            <person name="Komaki H."/>
            <person name="Tamura T."/>
        </authorList>
    </citation>
    <scope>NUCLEOTIDE SEQUENCE</scope>
    <source>
        <strain evidence="3">NBRC 109076</strain>
    </source>
</reference>
<dbReference type="PROSITE" id="PS51257">
    <property type="entry name" value="PROKAR_LIPOPROTEIN"/>
    <property type="match status" value="1"/>
</dbReference>
<keyword evidence="2" id="KW-0732">Signal</keyword>
<dbReference type="Proteomes" id="UP000629619">
    <property type="component" value="Unassembled WGS sequence"/>
</dbReference>
<feature type="signal peptide" evidence="2">
    <location>
        <begin position="1"/>
        <end position="22"/>
    </location>
</feature>
<protein>
    <recommendedName>
        <fullName evidence="5">Fibronectin type-III domain-containing protein</fullName>
    </recommendedName>
</protein>
<sequence length="182" mass="19008">MRRVGTMTMLVALVLAAGGCGGGETAETAAEPTPGQTWQLLSTGSPSASPTPSAFGPRPRPSAATLSASPDPGCAKTFTRTEEVLIPIEVTPVPRGLKVEWPRQYDSNYRVTAVPQELVTGAQPEPPWKDVPAGTGCTISTTITGLIPGAPYVVWLDAPNTGHRTDGARHLYSGRSDVVYPG</sequence>
<evidence type="ECO:0000313" key="3">
    <source>
        <dbReference type="EMBL" id="GIF05385.1"/>
    </source>
</evidence>
<organism evidence="3 4">
    <name type="scientific">Actinoplanes siamensis</name>
    <dbReference type="NCBI Taxonomy" id="1223317"/>
    <lineage>
        <taxon>Bacteria</taxon>
        <taxon>Bacillati</taxon>
        <taxon>Actinomycetota</taxon>
        <taxon>Actinomycetes</taxon>
        <taxon>Micromonosporales</taxon>
        <taxon>Micromonosporaceae</taxon>
        <taxon>Actinoplanes</taxon>
    </lineage>
</organism>
<evidence type="ECO:0000256" key="2">
    <source>
        <dbReference type="SAM" id="SignalP"/>
    </source>
</evidence>
<evidence type="ECO:0008006" key="5">
    <source>
        <dbReference type="Google" id="ProtNLM"/>
    </source>
</evidence>
<accession>A0A919N6S2</accession>
<keyword evidence="4" id="KW-1185">Reference proteome</keyword>